<keyword evidence="1" id="KW-0812">Transmembrane</keyword>
<comment type="caution">
    <text evidence="2">The sequence shown here is derived from an EMBL/GenBank/DDBJ whole genome shotgun (WGS) entry which is preliminary data.</text>
</comment>
<evidence type="ECO:0000256" key="1">
    <source>
        <dbReference type="SAM" id="Phobius"/>
    </source>
</evidence>
<sequence>MNLSQIISIIVSIIGAIVSVIGAIVSVVSSLNKYKIDCNLELIKEQNDSNPDVKLQLKNLNKETVMSVFDKNGTMDIKIKSDKPDFSKYNDYVGKDLYVLDNQKLYEIIYQTRIKDIEKLLGSNNISDFKEIHYGKIYRHYNNTNIIVYTYPQVKYYEIFIIDKTIESIYSDSFLVYKNIFPELYKKLGFDILIDNRYFLVEALSFMRYYSVGGERYLKKGLYEKKYAKQLKNFLSTLNKSGLLIKDGEYWVNETLERVDNLETLIEDYYCRGDNTDEIPINIIYSDYVNLLKLGFNTIMPNKLFVELKCENKKLFNRKETHKLHSDINID</sequence>
<accession>A0ABY2TQF1</accession>
<keyword evidence="3" id="KW-1185">Reference proteome</keyword>
<protein>
    <submittedName>
        <fullName evidence="2">Uncharacterized protein</fullName>
    </submittedName>
</protein>
<keyword evidence="1" id="KW-1133">Transmembrane helix</keyword>
<dbReference type="Proteomes" id="UP000310168">
    <property type="component" value="Unassembled WGS sequence"/>
</dbReference>
<evidence type="ECO:0000313" key="2">
    <source>
        <dbReference type="EMBL" id="TKZ34814.1"/>
    </source>
</evidence>
<keyword evidence="1" id="KW-0472">Membrane</keyword>
<feature type="transmembrane region" description="Helical" evidence="1">
    <location>
        <begin position="6"/>
        <end position="28"/>
    </location>
</feature>
<reference evidence="2 3" key="1">
    <citation type="journal article" date="2019" name="Anaerobe">
        <title>Brachyspira catarrhinii sp. nov., an anaerobic intestinal spirochaete isolated from vervet monkeys may have been misidentified as Brachyspira aalborgi in previous studies.</title>
        <authorList>
            <person name="Phillips N.D."/>
            <person name="La T."/>
            <person name="Hampson D.J."/>
        </authorList>
    </citation>
    <scope>NUCLEOTIDE SEQUENCE [LARGE SCALE GENOMIC DNA]</scope>
    <source>
        <strain evidence="2 3">Z12</strain>
    </source>
</reference>
<proteinExistence type="predicted"/>
<gene>
    <name evidence="2" type="ORF">EZH24_07540</name>
</gene>
<name>A0ABY2TQF1_9SPIR</name>
<evidence type="ECO:0000313" key="3">
    <source>
        <dbReference type="Proteomes" id="UP000310168"/>
    </source>
</evidence>
<organism evidence="2 3">
    <name type="scientific">Brachyspira catarrhinii</name>
    <dbReference type="NCBI Taxonomy" id="2528966"/>
    <lineage>
        <taxon>Bacteria</taxon>
        <taxon>Pseudomonadati</taxon>
        <taxon>Spirochaetota</taxon>
        <taxon>Spirochaetia</taxon>
        <taxon>Brachyspirales</taxon>
        <taxon>Brachyspiraceae</taxon>
        <taxon>Brachyspira</taxon>
    </lineage>
</organism>
<dbReference type="EMBL" id="SJDU01000185">
    <property type="protein sequence ID" value="TKZ34814.1"/>
    <property type="molecule type" value="Genomic_DNA"/>
</dbReference>
<dbReference type="RefSeq" id="WP_137998508.1">
    <property type="nucleotide sequence ID" value="NZ_SJDU01000185.1"/>
</dbReference>